<accession>A0A9P0CWW0</accession>
<evidence type="ECO:0000313" key="1">
    <source>
        <dbReference type="EMBL" id="CAH1106374.1"/>
    </source>
</evidence>
<evidence type="ECO:0000313" key="2">
    <source>
        <dbReference type="Proteomes" id="UP001153636"/>
    </source>
</evidence>
<dbReference type="AlphaFoldDB" id="A0A9P0CWW0"/>
<reference evidence="1" key="1">
    <citation type="submission" date="2022-01" db="EMBL/GenBank/DDBJ databases">
        <authorList>
            <person name="King R."/>
        </authorList>
    </citation>
    <scope>NUCLEOTIDE SEQUENCE</scope>
</reference>
<sequence>MLQIGKKEKETTFFSFGAFDGIKQSAKHYDDGRDFRWRPLRWIRVEKASPFQMKCKETLSGDFNFYIVNWKSTKVGKPRSTMQLKPLYDHPINIKHSKYKDLMTLLDFIPTVYHDFDKELPHDGLPP</sequence>
<dbReference type="OrthoDB" id="6714391at2759"/>
<keyword evidence="2" id="KW-1185">Reference proteome</keyword>
<proteinExistence type="predicted"/>
<protein>
    <submittedName>
        <fullName evidence="1">Uncharacterized protein</fullName>
    </submittedName>
</protein>
<dbReference type="EMBL" id="OV651814">
    <property type="protein sequence ID" value="CAH1106374.1"/>
    <property type="molecule type" value="Genomic_DNA"/>
</dbReference>
<name>A0A9P0CWW0_9CUCU</name>
<organism evidence="1 2">
    <name type="scientific">Psylliodes chrysocephalus</name>
    <dbReference type="NCBI Taxonomy" id="3402493"/>
    <lineage>
        <taxon>Eukaryota</taxon>
        <taxon>Metazoa</taxon>
        <taxon>Ecdysozoa</taxon>
        <taxon>Arthropoda</taxon>
        <taxon>Hexapoda</taxon>
        <taxon>Insecta</taxon>
        <taxon>Pterygota</taxon>
        <taxon>Neoptera</taxon>
        <taxon>Endopterygota</taxon>
        <taxon>Coleoptera</taxon>
        <taxon>Polyphaga</taxon>
        <taxon>Cucujiformia</taxon>
        <taxon>Chrysomeloidea</taxon>
        <taxon>Chrysomelidae</taxon>
        <taxon>Galerucinae</taxon>
        <taxon>Alticini</taxon>
        <taxon>Psylliodes</taxon>
    </lineage>
</organism>
<dbReference type="Proteomes" id="UP001153636">
    <property type="component" value="Chromosome 2"/>
</dbReference>
<gene>
    <name evidence="1" type="ORF">PSYICH_LOCUS7852</name>
</gene>